<organism evidence="3 4">
    <name type="scientific">Lachnoclostridium phytofermentans (strain ATCC 700394 / DSM 18823 / ISDg)</name>
    <name type="common">Clostridium phytofermentans</name>
    <dbReference type="NCBI Taxonomy" id="357809"/>
    <lineage>
        <taxon>Bacteria</taxon>
        <taxon>Bacillati</taxon>
        <taxon>Bacillota</taxon>
        <taxon>Clostridia</taxon>
        <taxon>Lachnospirales</taxon>
        <taxon>Lachnospiraceae</taxon>
    </lineage>
</organism>
<dbReference type="EMBL" id="CP000885">
    <property type="protein sequence ID" value="ABX40951.1"/>
    <property type="molecule type" value="Genomic_DNA"/>
</dbReference>
<dbReference type="eggNOG" id="COG4862">
    <property type="taxonomic scope" value="Bacteria"/>
</dbReference>
<keyword evidence="4" id="KW-1185">Reference proteome</keyword>
<dbReference type="RefSeq" id="WP_012198595.1">
    <property type="nucleotide sequence ID" value="NC_010001.1"/>
</dbReference>
<evidence type="ECO:0000256" key="1">
    <source>
        <dbReference type="ARBA" id="ARBA00005397"/>
    </source>
</evidence>
<reference evidence="4" key="1">
    <citation type="submission" date="2007-11" db="EMBL/GenBank/DDBJ databases">
        <title>Complete genome sequence of Clostridium phytofermentans ISDg.</title>
        <authorList>
            <person name="Leschine S.B."/>
            <person name="Warnick T.A."/>
            <person name="Blanchard J.L."/>
            <person name="Schnell D.J."/>
            <person name="Petit E.L."/>
            <person name="LaTouf W.G."/>
            <person name="Copeland A."/>
            <person name="Lucas S."/>
            <person name="Lapidus A."/>
            <person name="Barry K."/>
            <person name="Glavina del Rio T."/>
            <person name="Dalin E."/>
            <person name="Tice H."/>
            <person name="Pitluck S."/>
            <person name="Kiss H."/>
            <person name="Brettin T."/>
            <person name="Bruce D."/>
            <person name="Detter J.C."/>
            <person name="Han C."/>
            <person name="Kuske C."/>
            <person name="Schmutz J."/>
            <person name="Larimer F."/>
            <person name="Land M."/>
            <person name="Hauser L."/>
            <person name="Kyrpides N."/>
            <person name="Kim E.A."/>
            <person name="Richardson P."/>
        </authorList>
    </citation>
    <scope>NUCLEOTIDE SEQUENCE [LARGE SCALE GENOMIC DNA]</scope>
    <source>
        <strain evidence="4">ATCC 700394 / DSM 18823 / ISDg</strain>
    </source>
</reference>
<dbReference type="AlphaFoldDB" id="A9KIV2"/>
<dbReference type="OrthoDB" id="2040154at2"/>
<evidence type="ECO:0000313" key="3">
    <source>
        <dbReference type="EMBL" id="ABX40951.1"/>
    </source>
</evidence>
<dbReference type="Gene3D" id="3.30.70.1950">
    <property type="match status" value="1"/>
</dbReference>
<dbReference type="Pfam" id="PF05389">
    <property type="entry name" value="MecA"/>
    <property type="match status" value="1"/>
</dbReference>
<protein>
    <submittedName>
        <fullName evidence="3">Negative regulator of genetic competence sporulation and motility-like protein</fullName>
    </submittedName>
</protein>
<accession>A9KIV2</accession>
<dbReference type="PANTHER" id="PTHR39161">
    <property type="entry name" value="ADAPTER PROTEIN MECA"/>
    <property type="match status" value="1"/>
</dbReference>
<evidence type="ECO:0000313" key="4">
    <source>
        <dbReference type="Proteomes" id="UP000000370"/>
    </source>
</evidence>
<dbReference type="InterPro" id="IPR008681">
    <property type="entry name" value="Neg-reg_MecA"/>
</dbReference>
<proteinExistence type="inferred from homology"/>
<evidence type="ECO:0000256" key="2">
    <source>
        <dbReference type="SAM" id="MobiDB-lite"/>
    </source>
</evidence>
<sequence>MEFKRIDDETVRCIINEDDMKEYNIEIDDFLKNKGKIQEFLHKIVEMAVDEVGYNPKNGLLAMQVMPLPRNRLAITFSEKGAEGMEDILHQINDALGGDGELTPESMMSRYEDLSSIEKIEAFDKFIRNLIQDVTDEYEEQQYKKNKDENKSKEDKKGKQKQTVDSNLQLYTFATLSDVERFCVILPESWAIRSTLFKNEKEQLYYMVLEKGRLSKVNFQFVCDRANEYGKFHSENQARVAYLKEHALCLIDKKAIKVMKNIANG</sequence>
<feature type="compositionally biased region" description="Basic and acidic residues" evidence="2">
    <location>
        <begin position="141"/>
        <end position="157"/>
    </location>
</feature>
<dbReference type="InterPro" id="IPR038471">
    <property type="entry name" value="MecA_C_sf"/>
</dbReference>
<feature type="region of interest" description="Disordered" evidence="2">
    <location>
        <begin position="141"/>
        <end position="161"/>
    </location>
</feature>
<dbReference type="Proteomes" id="UP000000370">
    <property type="component" value="Chromosome"/>
</dbReference>
<name>A9KIV2_LACP7</name>
<gene>
    <name evidence="3" type="ordered locus">Cphy_0564</name>
</gene>
<dbReference type="KEGG" id="cpy:Cphy_0564"/>
<dbReference type="HOGENOM" id="CLU_071496_0_0_9"/>
<dbReference type="PANTHER" id="PTHR39161:SF1">
    <property type="entry name" value="ADAPTER PROTEIN MECA 1"/>
    <property type="match status" value="1"/>
</dbReference>
<dbReference type="STRING" id="357809.Cphy_0564"/>
<comment type="similarity">
    <text evidence="1">Belongs to the MecA family.</text>
</comment>